<feature type="domain" description="Bulb-type lectin" evidence="2">
    <location>
        <begin position="20"/>
        <end position="129"/>
    </location>
</feature>
<dbReference type="EMBL" id="VVIW01000023">
    <property type="protein sequence ID" value="NHZ43748.1"/>
    <property type="molecule type" value="Genomic_DNA"/>
</dbReference>
<dbReference type="Proteomes" id="UP000819052">
    <property type="component" value="Unassembled WGS sequence"/>
</dbReference>
<comment type="caution">
    <text evidence="3">The sequence shown here is derived from an EMBL/GenBank/DDBJ whole genome shotgun (WGS) entry which is preliminary data.</text>
</comment>
<name>A0ABX0MAV2_9BURK</name>
<evidence type="ECO:0000259" key="2">
    <source>
        <dbReference type="PROSITE" id="PS50927"/>
    </source>
</evidence>
<dbReference type="RefSeq" id="WP_167079815.1">
    <property type="nucleotide sequence ID" value="NZ_VVIW01000023.1"/>
</dbReference>
<dbReference type="InterPro" id="IPR036426">
    <property type="entry name" value="Bulb-type_lectin_dom_sf"/>
</dbReference>
<gene>
    <name evidence="3" type="ORF">F1609_26805</name>
</gene>
<dbReference type="PROSITE" id="PS50927">
    <property type="entry name" value="BULB_LECTIN"/>
    <property type="match status" value="1"/>
</dbReference>
<keyword evidence="1" id="KW-0732">Signal</keyword>
<dbReference type="InterPro" id="IPR001480">
    <property type="entry name" value="Bulb-type_lectin_dom"/>
</dbReference>
<protein>
    <recommendedName>
        <fullName evidence="2">Bulb-type lectin domain-containing protein</fullName>
    </recommendedName>
</protein>
<organism evidence="3 4">
    <name type="scientific">Massilia aquatica</name>
    <dbReference type="NCBI Taxonomy" id="2609000"/>
    <lineage>
        <taxon>Bacteria</taxon>
        <taxon>Pseudomonadati</taxon>
        <taxon>Pseudomonadota</taxon>
        <taxon>Betaproteobacteria</taxon>
        <taxon>Burkholderiales</taxon>
        <taxon>Oxalobacteraceae</taxon>
        <taxon>Telluria group</taxon>
        <taxon>Massilia</taxon>
    </lineage>
</organism>
<dbReference type="SUPFAM" id="SSF51110">
    <property type="entry name" value="alpha-D-mannose-specific plant lectins"/>
    <property type="match status" value="1"/>
</dbReference>
<accession>A0ABX0MAV2</accession>
<reference evidence="3 4" key="1">
    <citation type="submission" date="2019-09" db="EMBL/GenBank/DDBJ databases">
        <title>Taxonomy of Antarctic Massilia spp.: description of Massilia rubra sp. nov., Massilia aquatica sp. nov., Massilia mucilaginosa sp. nov., Massilia frigida sp. nov. isolated from streams, lakes and regoliths.</title>
        <authorList>
            <person name="Holochova P."/>
            <person name="Sedlacek I."/>
            <person name="Kralova S."/>
            <person name="Maslanova I."/>
            <person name="Busse H.-J."/>
            <person name="Stankova E."/>
            <person name="Vrbovska V."/>
            <person name="Kovarovic V."/>
            <person name="Bartak M."/>
            <person name="Svec P."/>
            <person name="Pantucek R."/>
        </authorList>
    </citation>
    <scope>NUCLEOTIDE SEQUENCE [LARGE SCALE GENOMIC DNA]</scope>
    <source>
        <strain evidence="3 4">CCM 8693</strain>
    </source>
</reference>
<proteinExistence type="predicted"/>
<keyword evidence="4" id="KW-1185">Reference proteome</keyword>
<sequence length="172" mass="18969">MRLKYLMCIAALLPAICIANDRLNAGETLSNNAFIMSPNGNYSLVMQSDGSLVMYRADGSKRHGMAKHGTHANMQYDGNFVEYSGSTAIWNTQTGGRCPCPSYHYLRIWDNGDLTIDYGDFPMAGHLIGRIWSLGRDPNPLTSITGMVEYELPPGKRPSAVPVPFFPPSYSN</sequence>
<dbReference type="Gene3D" id="2.90.10.10">
    <property type="entry name" value="Bulb-type lectin domain"/>
    <property type="match status" value="2"/>
</dbReference>
<feature type="chain" id="PRO_5047229309" description="Bulb-type lectin domain-containing protein" evidence="1">
    <location>
        <begin position="20"/>
        <end position="172"/>
    </location>
</feature>
<evidence type="ECO:0000256" key="1">
    <source>
        <dbReference type="SAM" id="SignalP"/>
    </source>
</evidence>
<evidence type="ECO:0000313" key="3">
    <source>
        <dbReference type="EMBL" id="NHZ43748.1"/>
    </source>
</evidence>
<feature type="signal peptide" evidence="1">
    <location>
        <begin position="1"/>
        <end position="19"/>
    </location>
</feature>
<evidence type="ECO:0000313" key="4">
    <source>
        <dbReference type="Proteomes" id="UP000819052"/>
    </source>
</evidence>